<proteinExistence type="predicted"/>
<reference evidence="8" key="1">
    <citation type="submission" date="2020-03" db="EMBL/GenBank/DDBJ databases">
        <authorList>
            <person name="Guo F."/>
        </authorList>
    </citation>
    <scope>NUCLEOTIDE SEQUENCE</scope>
    <source>
        <strain evidence="8">JCM 30134</strain>
    </source>
</reference>
<feature type="domain" description="Major facilitator superfamily (MFS) profile" evidence="7">
    <location>
        <begin position="15"/>
        <end position="449"/>
    </location>
</feature>
<feature type="transmembrane region" description="Helical" evidence="6">
    <location>
        <begin position="361"/>
        <end position="382"/>
    </location>
</feature>
<keyword evidence="4 6" id="KW-1133">Transmembrane helix</keyword>
<evidence type="ECO:0000256" key="2">
    <source>
        <dbReference type="ARBA" id="ARBA00022448"/>
    </source>
</evidence>
<feature type="transmembrane region" description="Helical" evidence="6">
    <location>
        <begin position="139"/>
        <end position="163"/>
    </location>
</feature>
<feature type="transmembrane region" description="Helical" evidence="6">
    <location>
        <begin position="403"/>
        <end position="421"/>
    </location>
</feature>
<dbReference type="Pfam" id="PF07690">
    <property type="entry name" value="MFS_1"/>
    <property type="match status" value="1"/>
</dbReference>
<feature type="transmembrane region" description="Helical" evidence="6">
    <location>
        <begin position="294"/>
        <end position="316"/>
    </location>
</feature>
<evidence type="ECO:0000256" key="6">
    <source>
        <dbReference type="SAM" id="Phobius"/>
    </source>
</evidence>
<dbReference type="Gene3D" id="1.20.1720.10">
    <property type="entry name" value="Multidrug resistance protein D"/>
    <property type="match status" value="1"/>
</dbReference>
<dbReference type="GO" id="GO:0016020">
    <property type="term" value="C:membrane"/>
    <property type="evidence" value="ECO:0007669"/>
    <property type="project" value="UniProtKB-SubCell"/>
</dbReference>
<evidence type="ECO:0000256" key="4">
    <source>
        <dbReference type="ARBA" id="ARBA00022989"/>
    </source>
</evidence>
<feature type="transmembrane region" description="Helical" evidence="6">
    <location>
        <begin position="81"/>
        <end position="100"/>
    </location>
</feature>
<dbReference type="GO" id="GO:0022857">
    <property type="term" value="F:transmembrane transporter activity"/>
    <property type="evidence" value="ECO:0007669"/>
    <property type="project" value="InterPro"/>
</dbReference>
<feature type="transmembrane region" description="Helical" evidence="6">
    <location>
        <begin position="328"/>
        <end position="349"/>
    </location>
</feature>
<protein>
    <submittedName>
        <fullName evidence="8">MFS transporter</fullName>
    </submittedName>
</protein>
<gene>
    <name evidence="8" type="ORF">G8770_11390</name>
</gene>
<dbReference type="PRINTS" id="PR01036">
    <property type="entry name" value="TCRTETB"/>
</dbReference>
<evidence type="ECO:0000259" key="7">
    <source>
        <dbReference type="PROSITE" id="PS50850"/>
    </source>
</evidence>
<dbReference type="AlphaFoldDB" id="A0A9E5JX65"/>
<dbReference type="RefSeq" id="WP_167186435.1">
    <property type="nucleotide sequence ID" value="NZ_JAAONZ010000007.1"/>
</dbReference>
<feature type="transmembrane region" description="Helical" evidence="6">
    <location>
        <begin position="169"/>
        <end position="188"/>
    </location>
</feature>
<comment type="caution">
    <text evidence="8">The sequence shown here is derived from an EMBL/GenBank/DDBJ whole genome shotgun (WGS) entry which is preliminary data.</text>
</comment>
<evidence type="ECO:0000313" key="8">
    <source>
        <dbReference type="EMBL" id="NHO66150.1"/>
    </source>
</evidence>
<dbReference type="PANTHER" id="PTHR42718">
    <property type="entry name" value="MAJOR FACILITATOR SUPERFAMILY MULTIDRUG TRANSPORTER MFSC"/>
    <property type="match status" value="1"/>
</dbReference>
<dbReference type="InterPro" id="IPR011701">
    <property type="entry name" value="MFS"/>
</dbReference>
<keyword evidence="5 6" id="KW-0472">Membrane</keyword>
<dbReference type="InterPro" id="IPR020846">
    <property type="entry name" value="MFS_dom"/>
</dbReference>
<sequence length="453" mass="47034">MTEPQGLPLRRRILAVISLSIGALMLMIDATISSVVLPTIATALEVEGSATLLVVTVYQLILAMTLLPLSAVGDRIGYRRMYQAGFVLHALAGGLCLLVDSLPALILVRALQSLAAAAAMSVAVAMLRQVYPPQRLGSGLALNTIFNASGTALAPVLGGLIAAYTDWQWAFVAVVPLSIISLMFSRALPDPVPHEHPFDLRGAAMCSLTFGLLIAGLEGTVHTNYLLTSLAVMVAAGVSAWFLVRHEKAEAQPVLPVDLLARSDLGLTTLATFLGTIASMIMMLSMPFRLQHGYGFSVGEIGGMMAAYAVASLMFAPLAGLLSDRIAVPLLCTLGLLMASIGMAAVALLPDTSPSHFDVAWRLWFCGAGFGLFFSPNARFLVGSAPRARAAAAGSLFTTTRMLAMAFGATLVAALLAMGLGTGPTPAIVAGVIALVTAGISASGLRQTTTAVT</sequence>
<keyword evidence="2" id="KW-0813">Transport</keyword>
<dbReference type="Gene3D" id="1.20.1250.20">
    <property type="entry name" value="MFS general substrate transporter like domains"/>
    <property type="match status" value="1"/>
</dbReference>
<dbReference type="PROSITE" id="PS50850">
    <property type="entry name" value="MFS"/>
    <property type="match status" value="1"/>
</dbReference>
<keyword evidence="9" id="KW-1185">Reference proteome</keyword>
<dbReference type="Proteomes" id="UP000787472">
    <property type="component" value="Unassembled WGS sequence"/>
</dbReference>
<comment type="subcellular location">
    <subcellularLocation>
        <location evidence="1">Membrane</location>
        <topology evidence="1">Multi-pass membrane protein</topology>
    </subcellularLocation>
</comment>
<dbReference type="CDD" id="cd17321">
    <property type="entry name" value="MFS_MMR_MDR_like"/>
    <property type="match status" value="1"/>
</dbReference>
<feature type="transmembrane region" description="Helical" evidence="6">
    <location>
        <begin position="12"/>
        <end position="37"/>
    </location>
</feature>
<feature type="transmembrane region" description="Helical" evidence="6">
    <location>
        <begin position="49"/>
        <end position="69"/>
    </location>
</feature>
<dbReference type="InterPro" id="IPR036259">
    <property type="entry name" value="MFS_trans_sf"/>
</dbReference>
<feature type="transmembrane region" description="Helical" evidence="6">
    <location>
        <begin position="223"/>
        <end position="244"/>
    </location>
</feature>
<dbReference type="SUPFAM" id="SSF103473">
    <property type="entry name" value="MFS general substrate transporter"/>
    <property type="match status" value="1"/>
</dbReference>
<accession>A0A9E5JX65</accession>
<keyword evidence="3 6" id="KW-0812">Transmembrane</keyword>
<evidence type="ECO:0000313" key="9">
    <source>
        <dbReference type="Proteomes" id="UP000787472"/>
    </source>
</evidence>
<evidence type="ECO:0000256" key="3">
    <source>
        <dbReference type="ARBA" id="ARBA00022692"/>
    </source>
</evidence>
<name>A0A9E5JX65_9GAMM</name>
<feature type="transmembrane region" description="Helical" evidence="6">
    <location>
        <begin position="427"/>
        <end position="445"/>
    </location>
</feature>
<dbReference type="EMBL" id="JAAONZ010000007">
    <property type="protein sequence ID" value="NHO66150.1"/>
    <property type="molecule type" value="Genomic_DNA"/>
</dbReference>
<organism evidence="8 9">
    <name type="scientific">Pseudomaricurvus hydrocarbonicus</name>
    <dbReference type="NCBI Taxonomy" id="1470433"/>
    <lineage>
        <taxon>Bacteria</taxon>
        <taxon>Pseudomonadati</taxon>
        <taxon>Pseudomonadota</taxon>
        <taxon>Gammaproteobacteria</taxon>
        <taxon>Cellvibrionales</taxon>
        <taxon>Cellvibrionaceae</taxon>
        <taxon>Pseudomaricurvus</taxon>
    </lineage>
</organism>
<evidence type="ECO:0000256" key="1">
    <source>
        <dbReference type="ARBA" id="ARBA00004141"/>
    </source>
</evidence>
<dbReference type="PANTHER" id="PTHR42718:SF9">
    <property type="entry name" value="MAJOR FACILITATOR SUPERFAMILY MULTIDRUG TRANSPORTER MFSC"/>
    <property type="match status" value="1"/>
</dbReference>
<feature type="transmembrane region" description="Helical" evidence="6">
    <location>
        <begin position="265"/>
        <end position="288"/>
    </location>
</feature>
<evidence type="ECO:0000256" key="5">
    <source>
        <dbReference type="ARBA" id="ARBA00023136"/>
    </source>
</evidence>